<sequence length="91" mass="10603">MITRDLRRDSRLIFSSRHLPLKKIPGRNRWMNITNLKTRQLSWTRRLDCISPGPQSLQSSHPPRLGGNGDDVRNDGEDQQQGKKSWAQRKL</sequence>
<protein>
    <submittedName>
        <fullName evidence="2">Uncharacterized protein</fullName>
    </submittedName>
</protein>
<keyword evidence="3" id="KW-1185">Reference proteome</keyword>
<evidence type="ECO:0000256" key="1">
    <source>
        <dbReference type="SAM" id="MobiDB-lite"/>
    </source>
</evidence>
<gene>
    <name evidence="2" type="ORF">OJAV_G00040010</name>
</gene>
<dbReference type="Proteomes" id="UP000283210">
    <property type="component" value="Chromosome 5"/>
</dbReference>
<reference evidence="2 3" key="2">
    <citation type="submission" date="2019-01" db="EMBL/GenBank/DDBJ databases">
        <title>A chromosome length genome reference of the Java medaka (oryzias javanicus).</title>
        <authorList>
            <person name="Herpin A."/>
            <person name="Takehana Y."/>
            <person name="Naruse K."/>
            <person name="Ansai S."/>
            <person name="Kawaguchi M."/>
        </authorList>
    </citation>
    <scope>NUCLEOTIDE SEQUENCE [LARGE SCALE GENOMIC DNA]</scope>
    <source>
        <strain evidence="2">RS831</strain>
        <tissue evidence="2">Whole body</tissue>
    </source>
</reference>
<reference evidence="2 3" key="1">
    <citation type="submission" date="2018-11" db="EMBL/GenBank/DDBJ databases">
        <authorList>
            <person name="Lopez-Roques C."/>
            <person name="Donnadieu C."/>
            <person name="Bouchez O."/>
            <person name="Klopp C."/>
            <person name="Cabau C."/>
            <person name="Zahm M."/>
        </authorList>
    </citation>
    <scope>NUCLEOTIDE SEQUENCE [LARGE SCALE GENOMIC DNA]</scope>
    <source>
        <strain evidence="2">RS831</strain>
        <tissue evidence="2">Whole body</tissue>
    </source>
</reference>
<proteinExistence type="predicted"/>
<dbReference type="AlphaFoldDB" id="A0A437DBT5"/>
<evidence type="ECO:0000313" key="2">
    <source>
        <dbReference type="EMBL" id="RVE72393.1"/>
    </source>
</evidence>
<name>A0A437DBT5_ORYJA</name>
<organism evidence="2 3">
    <name type="scientific">Oryzias javanicus</name>
    <name type="common">Javanese ricefish</name>
    <name type="synonym">Aplocheilus javanicus</name>
    <dbReference type="NCBI Taxonomy" id="123683"/>
    <lineage>
        <taxon>Eukaryota</taxon>
        <taxon>Metazoa</taxon>
        <taxon>Chordata</taxon>
        <taxon>Craniata</taxon>
        <taxon>Vertebrata</taxon>
        <taxon>Euteleostomi</taxon>
        <taxon>Actinopterygii</taxon>
        <taxon>Neopterygii</taxon>
        <taxon>Teleostei</taxon>
        <taxon>Neoteleostei</taxon>
        <taxon>Acanthomorphata</taxon>
        <taxon>Ovalentaria</taxon>
        <taxon>Atherinomorphae</taxon>
        <taxon>Beloniformes</taxon>
        <taxon>Adrianichthyidae</taxon>
        <taxon>Oryziinae</taxon>
        <taxon>Oryzias</taxon>
    </lineage>
</organism>
<accession>A0A437DBT5</accession>
<feature type="region of interest" description="Disordered" evidence="1">
    <location>
        <begin position="49"/>
        <end position="91"/>
    </location>
</feature>
<evidence type="ECO:0000313" key="3">
    <source>
        <dbReference type="Proteomes" id="UP000283210"/>
    </source>
</evidence>
<dbReference type="EMBL" id="CM012441">
    <property type="protein sequence ID" value="RVE72393.1"/>
    <property type="molecule type" value="Genomic_DNA"/>
</dbReference>